<sequence length="1198" mass="131335">MASLQASSSLALVPTSLEEVGRELQKLDGTLVGEIQEELVCVVCGAVFIDPRILECQHCFCLRCLYSTVSRNRTENIEVPCAYRCTQVTVTQGDIRTLPKNHCITNTCVVLRQHRARRARLLERKLSLMESVDKAALTPVDRARTDSIAVPLADAGASLVASAASLPQETSIATPRFLLKNEADAVNEIRECEWCSCASPTCVVCPYCWSRICAECRGQFSDHQYLCAEAHQPMRPPAVSWVRGLSTATANTEGGAATLQENGVSRTSVVGRSPGMEEAAAVPETQDQAASLPFFITPLFVPALIQECLVGEHCLTLQRSEMDVTNMTAVRLAVPEVEVQCRHHTTGFCFDFCVHPPFKTPEGVEADLSGPHWADSSAKPSATLSFLANTARLGETVLQDLRQLSTVMNKVGMELSSAAHQAYVRRNKEFHMYVVHVWSLVWTQCMIASDALLPHLERSRLLASIMGDLAVYQFQQSATHAAPPQKYAIRDTCMAFMRAEVLLCRQLGQVMEGIDAACHGIRTQLAHMYAVMKDLAQPKVHRGEEHKRARQSRQRFSAQIFQSHQVAQQNTHRPESIVSAVTPADELTPSPHTRTETVSSLSQGLPCTDKVPVKTKPLRPPLFHNTAGAAFDPFLEDNPGEASCGFRGQVAEHGAMTRTLTGSMLSILRCFMQVRVWEWSLSNTCLRECGLTEESQRTLLEAEESLQRITDNLLHNIWSYSRMMFILEVGQDAAGPASSLEILMDAETLDLLHAALECPVYSHTEVFGILERMSQLRAESVATNPATAFAARSSDAQEGLLSTMSTILKATMTHQSTLLSLVVAASTLLNKTYAAYLSVRQINPAVGERPPLSEHTLRAVDVLNILQRYSGKGLSGYGDTASNGRNHGDSVQNVYCVPQCSPRVDDSLVPQGEHLFQSYVTSALKSVALSQQSLFLADFGLRDTALSSCQVYGEALVRTAHGERLPTASVSEDQQRDQKPEEQTSDAAVARQAALELLASPRETLERSTVLEEGLTTSRALLSSVAHLQRPDSHTQSNPSPLNTETAAAPIPINQETDCPAKDGVASHRELLFEADTIESMVASAGVSPSAADSDGTRKAVKMFRAAFQLPATTASVGRQRLLLLPFYRGECVYKGRSTPFYVDGQTGAVFINPRGLSAAGRRQYVFGVLSSPFFFVVFNSALSVFLHRRYRLELFYR</sequence>
<dbReference type="InterPro" id="IPR001841">
    <property type="entry name" value="Znf_RING"/>
</dbReference>
<dbReference type="Proteomes" id="UP000674318">
    <property type="component" value="Unassembled WGS sequence"/>
</dbReference>
<proteinExistence type="predicted"/>
<dbReference type="Gene3D" id="3.30.40.10">
    <property type="entry name" value="Zinc/RING finger domain, C3HC4 (zinc finger)"/>
    <property type="match status" value="1"/>
</dbReference>
<evidence type="ECO:0000313" key="9">
    <source>
        <dbReference type="Proteomes" id="UP000674318"/>
    </source>
</evidence>
<keyword evidence="3" id="KW-0862">Zinc</keyword>
<keyword evidence="6" id="KW-0472">Membrane</keyword>
<dbReference type="GO" id="GO:0008270">
    <property type="term" value="F:zinc ion binding"/>
    <property type="evidence" value="ECO:0007669"/>
    <property type="project" value="UniProtKB-KW"/>
</dbReference>
<dbReference type="PROSITE" id="PS50089">
    <property type="entry name" value="ZF_RING_2"/>
    <property type="match status" value="1"/>
</dbReference>
<keyword evidence="6" id="KW-1133">Transmembrane helix</keyword>
<organism evidence="8 9">
    <name type="scientific">Porcisia hertigi</name>
    <dbReference type="NCBI Taxonomy" id="2761500"/>
    <lineage>
        <taxon>Eukaryota</taxon>
        <taxon>Discoba</taxon>
        <taxon>Euglenozoa</taxon>
        <taxon>Kinetoplastea</taxon>
        <taxon>Metakinetoplastina</taxon>
        <taxon>Trypanosomatida</taxon>
        <taxon>Trypanosomatidae</taxon>
        <taxon>Leishmaniinae</taxon>
        <taxon>Porcisia</taxon>
    </lineage>
</organism>
<dbReference type="GeneID" id="94289087"/>
<reference evidence="8 9" key="1">
    <citation type="submission" date="2021-02" db="EMBL/GenBank/DDBJ databases">
        <title>Porcisia hertigi Genome sequencing and assembly.</title>
        <authorList>
            <person name="Almutairi H."/>
            <person name="Gatherer D."/>
        </authorList>
    </citation>
    <scope>NUCLEOTIDE SEQUENCE [LARGE SCALE GENOMIC DNA]</scope>
    <source>
        <strain evidence="8 9">C119</strain>
    </source>
</reference>
<feature type="compositionally biased region" description="Basic and acidic residues" evidence="5">
    <location>
        <begin position="973"/>
        <end position="982"/>
    </location>
</feature>
<dbReference type="EMBL" id="JAFJZO010000030">
    <property type="protein sequence ID" value="KAG5498700.1"/>
    <property type="molecule type" value="Genomic_DNA"/>
</dbReference>
<evidence type="ECO:0000256" key="4">
    <source>
        <dbReference type="PROSITE-ProRule" id="PRU00175"/>
    </source>
</evidence>
<protein>
    <recommendedName>
        <fullName evidence="7">RING-type domain-containing protein</fullName>
    </recommendedName>
</protein>
<evidence type="ECO:0000256" key="5">
    <source>
        <dbReference type="SAM" id="MobiDB-lite"/>
    </source>
</evidence>
<keyword evidence="2 4" id="KW-0863">Zinc-finger</keyword>
<dbReference type="RefSeq" id="XP_067755454.1">
    <property type="nucleotide sequence ID" value="XM_067899010.1"/>
</dbReference>
<evidence type="ECO:0000256" key="3">
    <source>
        <dbReference type="ARBA" id="ARBA00022833"/>
    </source>
</evidence>
<gene>
    <name evidence="8" type="ORF">JKF63_02988</name>
</gene>
<keyword evidence="9" id="KW-1185">Reference proteome</keyword>
<accession>A0A836IMK2</accession>
<keyword evidence="6" id="KW-0812">Transmembrane</keyword>
<evidence type="ECO:0000256" key="2">
    <source>
        <dbReference type="ARBA" id="ARBA00022771"/>
    </source>
</evidence>
<feature type="region of interest" description="Disordered" evidence="5">
    <location>
        <begin position="585"/>
        <end position="604"/>
    </location>
</feature>
<evidence type="ECO:0000256" key="1">
    <source>
        <dbReference type="ARBA" id="ARBA00022723"/>
    </source>
</evidence>
<keyword evidence="1" id="KW-0479">Metal-binding</keyword>
<feature type="transmembrane region" description="Helical" evidence="6">
    <location>
        <begin position="1165"/>
        <end position="1188"/>
    </location>
</feature>
<dbReference type="InterPro" id="IPR017907">
    <property type="entry name" value="Znf_RING_CS"/>
</dbReference>
<comment type="caution">
    <text evidence="8">The sequence shown here is derived from an EMBL/GenBank/DDBJ whole genome shotgun (WGS) entry which is preliminary data.</text>
</comment>
<feature type="compositionally biased region" description="Polar residues" evidence="5">
    <location>
        <begin position="590"/>
        <end position="604"/>
    </location>
</feature>
<dbReference type="InterPro" id="IPR013083">
    <property type="entry name" value="Znf_RING/FYVE/PHD"/>
</dbReference>
<feature type="region of interest" description="Disordered" evidence="5">
    <location>
        <begin position="963"/>
        <end position="987"/>
    </location>
</feature>
<dbReference type="PROSITE" id="PS00518">
    <property type="entry name" value="ZF_RING_1"/>
    <property type="match status" value="1"/>
</dbReference>
<dbReference type="OrthoDB" id="6105938at2759"/>
<dbReference type="AlphaFoldDB" id="A0A836IMK2"/>
<evidence type="ECO:0000313" key="8">
    <source>
        <dbReference type="EMBL" id="KAG5498700.1"/>
    </source>
</evidence>
<feature type="domain" description="RING-type" evidence="7">
    <location>
        <begin position="41"/>
        <end position="81"/>
    </location>
</feature>
<evidence type="ECO:0000256" key="6">
    <source>
        <dbReference type="SAM" id="Phobius"/>
    </source>
</evidence>
<evidence type="ECO:0000259" key="7">
    <source>
        <dbReference type="PROSITE" id="PS50089"/>
    </source>
</evidence>
<name>A0A836IMK2_9TRYP</name>
<dbReference type="KEGG" id="phet:94289087"/>
<dbReference type="SUPFAM" id="SSF57850">
    <property type="entry name" value="RING/U-box"/>
    <property type="match status" value="1"/>
</dbReference>